<dbReference type="PANTHER" id="PTHR21496:SF23">
    <property type="entry name" value="3-PHENYLPROPIONATE_CINNAMIC ACID DIOXYGENASE FERREDOXIN SUBUNIT"/>
    <property type="match status" value="1"/>
</dbReference>
<gene>
    <name evidence="6" type="ORF">METZ01_LOCUS113653</name>
</gene>
<keyword evidence="1" id="KW-0001">2Fe-2S</keyword>
<dbReference type="GO" id="GO:0046872">
    <property type="term" value="F:metal ion binding"/>
    <property type="evidence" value="ECO:0007669"/>
    <property type="project" value="UniProtKB-KW"/>
</dbReference>
<evidence type="ECO:0000256" key="2">
    <source>
        <dbReference type="ARBA" id="ARBA00022723"/>
    </source>
</evidence>
<evidence type="ECO:0000259" key="5">
    <source>
        <dbReference type="PROSITE" id="PS51296"/>
    </source>
</evidence>
<keyword evidence="3" id="KW-0408">Iron</keyword>
<dbReference type="PROSITE" id="PS51296">
    <property type="entry name" value="RIESKE"/>
    <property type="match status" value="1"/>
</dbReference>
<protein>
    <recommendedName>
        <fullName evidence="5">Rieske domain-containing protein</fullName>
    </recommendedName>
</protein>
<evidence type="ECO:0000256" key="3">
    <source>
        <dbReference type="ARBA" id="ARBA00023004"/>
    </source>
</evidence>
<evidence type="ECO:0000256" key="4">
    <source>
        <dbReference type="ARBA" id="ARBA00023014"/>
    </source>
</evidence>
<dbReference type="GO" id="GO:0051537">
    <property type="term" value="F:2 iron, 2 sulfur cluster binding"/>
    <property type="evidence" value="ECO:0007669"/>
    <property type="project" value="UniProtKB-KW"/>
</dbReference>
<dbReference type="EMBL" id="UINC01014209">
    <property type="protein sequence ID" value="SVA60799.1"/>
    <property type="molecule type" value="Genomic_DNA"/>
</dbReference>
<accession>A0A381X7R3</accession>
<organism evidence="6">
    <name type="scientific">marine metagenome</name>
    <dbReference type="NCBI Taxonomy" id="408172"/>
    <lineage>
        <taxon>unclassified sequences</taxon>
        <taxon>metagenomes</taxon>
        <taxon>ecological metagenomes</taxon>
    </lineage>
</organism>
<keyword evidence="4" id="KW-0411">Iron-sulfur</keyword>
<dbReference type="InterPro" id="IPR036922">
    <property type="entry name" value="Rieske_2Fe-2S_sf"/>
</dbReference>
<proteinExistence type="predicted"/>
<keyword evidence="2" id="KW-0479">Metal-binding</keyword>
<evidence type="ECO:0000256" key="1">
    <source>
        <dbReference type="ARBA" id="ARBA00022714"/>
    </source>
</evidence>
<dbReference type="Pfam" id="PF00355">
    <property type="entry name" value="Rieske"/>
    <property type="match status" value="1"/>
</dbReference>
<dbReference type="Gene3D" id="2.102.10.10">
    <property type="entry name" value="Rieske [2Fe-2S] iron-sulphur domain"/>
    <property type="match status" value="1"/>
</dbReference>
<name>A0A381X7R3_9ZZZZ</name>
<dbReference type="SUPFAM" id="SSF50022">
    <property type="entry name" value="ISP domain"/>
    <property type="match status" value="1"/>
</dbReference>
<dbReference type="AlphaFoldDB" id="A0A381X7R3"/>
<sequence length="226" mass="25020">MSNSFIRIIQNPILLRHLDRVAFKTSIDFITVESPLVLPEGVNPTMIIFEIEMENAIELISKWKAKWPKCFLAAAVTNPDKELWMAANAAGCDLVSNRGSLPILLRKKIEAYLAGVEKLIPETMRLMAKPVVNPGDGLIARLPDNPEDPICVFRIGNEYFGIRDVCPHAGFSLADGDFDASTGIVTCPEHGSRFNVHSGERVRGPADYSIKTYPVTIEGNDIYVHV</sequence>
<dbReference type="PANTHER" id="PTHR21496">
    <property type="entry name" value="FERREDOXIN-RELATED"/>
    <property type="match status" value="1"/>
</dbReference>
<reference evidence="6" key="1">
    <citation type="submission" date="2018-05" db="EMBL/GenBank/DDBJ databases">
        <authorList>
            <person name="Lanie J.A."/>
            <person name="Ng W.-L."/>
            <person name="Kazmierczak K.M."/>
            <person name="Andrzejewski T.M."/>
            <person name="Davidsen T.M."/>
            <person name="Wayne K.J."/>
            <person name="Tettelin H."/>
            <person name="Glass J.I."/>
            <person name="Rusch D."/>
            <person name="Podicherti R."/>
            <person name="Tsui H.-C.T."/>
            <person name="Winkler M.E."/>
        </authorList>
    </citation>
    <scope>NUCLEOTIDE SEQUENCE</scope>
</reference>
<dbReference type="InterPro" id="IPR017941">
    <property type="entry name" value="Rieske_2Fe-2S"/>
</dbReference>
<evidence type="ECO:0000313" key="6">
    <source>
        <dbReference type="EMBL" id="SVA60799.1"/>
    </source>
</evidence>
<feature type="domain" description="Rieske" evidence="5">
    <location>
        <begin position="124"/>
        <end position="224"/>
    </location>
</feature>